<dbReference type="AlphaFoldDB" id="A0A0R2HA72"/>
<protein>
    <recommendedName>
        <fullName evidence="4">Peptide deformylase</fullName>
    </recommendedName>
</protein>
<dbReference type="PANTHER" id="PTHR10458:SF22">
    <property type="entry name" value="PEPTIDE DEFORMYLASE"/>
    <property type="match status" value="1"/>
</dbReference>
<evidence type="ECO:0000256" key="1">
    <source>
        <dbReference type="ARBA" id="ARBA00010759"/>
    </source>
</evidence>
<dbReference type="CDD" id="cd00487">
    <property type="entry name" value="Pep_deformylase"/>
    <property type="match status" value="1"/>
</dbReference>
<dbReference type="Pfam" id="PF01327">
    <property type="entry name" value="Pep_deformylase"/>
    <property type="match status" value="1"/>
</dbReference>
<reference evidence="2 3" key="1">
    <citation type="journal article" date="2015" name="Genome Announc.">
        <title>Expanding the biotechnology potential of lactobacilli through comparative genomics of 213 strains and associated genera.</title>
        <authorList>
            <person name="Sun Z."/>
            <person name="Harris H.M."/>
            <person name="McCann A."/>
            <person name="Guo C."/>
            <person name="Argimon S."/>
            <person name="Zhang W."/>
            <person name="Yang X."/>
            <person name="Jeffery I.B."/>
            <person name="Cooney J.C."/>
            <person name="Kagawa T.F."/>
            <person name="Liu W."/>
            <person name="Song Y."/>
            <person name="Salvetti E."/>
            <person name="Wrobel A."/>
            <person name="Rasinkangas P."/>
            <person name="Parkhill J."/>
            <person name="Rea M.C."/>
            <person name="O'Sullivan O."/>
            <person name="Ritari J."/>
            <person name="Douillard F.P."/>
            <person name="Paul Ross R."/>
            <person name="Yang R."/>
            <person name="Briner A.E."/>
            <person name="Felis G.E."/>
            <person name="de Vos W.M."/>
            <person name="Barrangou R."/>
            <person name="Klaenhammer T.R."/>
            <person name="Caufield P.W."/>
            <person name="Cui Y."/>
            <person name="Zhang H."/>
            <person name="O'Toole P.W."/>
        </authorList>
    </citation>
    <scope>NUCLEOTIDE SEQUENCE [LARGE SCALE GENOMIC DNA]</scope>
    <source>
        <strain evidence="2 3">DSM 20405</strain>
    </source>
</reference>
<dbReference type="PIRSF" id="PIRSF004749">
    <property type="entry name" value="Pep_def"/>
    <property type="match status" value="1"/>
</dbReference>
<dbReference type="InterPro" id="IPR023635">
    <property type="entry name" value="Peptide_deformylase"/>
</dbReference>
<dbReference type="EMBL" id="JQBL01000018">
    <property type="protein sequence ID" value="KRN49907.1"/>
    <property type="molecule type" value="Genomic_DNA"/>
</dbReference>
<dbReference type="PANTHER" id="PTHR10458">
    <property type="entry name" value="PEPTIDE DEFORMYLASE"/>
    <property type="match status" value="1"/>
</dbReference>
<dbReference type="PATRIC" id="fig|1410657.5.peg.633"/>
<comment type="similarity">
    <text evidence="1">Belongs to the polypeptide deformylase family.</text>
</comment>
<dbReference type="InterPro" id="IPR036821">
    <property type="entry name" value="Peptide_deformylase_sf"/>
</dbReference>
<dbReference type="PRINTS" id="PR01576">
    <property type="entry name" value="PDEFORMYLASE"/>
</dbReference>
<evidence type="ECO:0000313" key="3">
    <source>
        <dbReference type="Proteomes" id="UP000051841"/>
    </source>
</evidence>
<keyword evidence="3" id="KW-1185">Reference proteome</keyword>
<evidence type="ECO:0000313" key="2">
    <source>
        <dbReference type="EMBL" id="KRN49907.1"/>
    </source>
</evidence>
<gene>
    <name evidence="2" type="ORF">IV49_GL000608</name>
</gene>
<organism evidence="2 3">
    <name type="scientific">Kandleria vitulina DSM 20405</name>
    <dbReference type="NCBI Taxonomy" id="1410657"/>
    <lineage>
        <taxon>Bacteria</taxon>
        <taxon>Bacillati</taxon>
        <taxon>Bacillota</taxon>
        <taxon>Erysipelotrichia</taxon>
        <taxon>Erysipelotrichales</taxon>
        <taxon>Coprobacillaceae</taxon>
        <taxon>Kandleria</taxon>
    </lineage>
</organism>
<evidence type="ECO:0008006" key="4">
    <source>
        <dbReference type="Google" id="ProtNLM"/>
    </source>
</evidence>
<dbReference type="Gene3D" id="3.90.45.10">
    <property type="entry name" value="Peptide deformylase"/>
    <property type="match status" value="1"/>
</dbReference>
<sequence length="141" mass="16154">MIKEIVTDQFLLSRTAAKATNDDGQVASDLYDTLSYYYFEKGTCVGMAANMIGVNKAVIAFVDNEKIQIMYNPIIMKEEGKYATKESCLSHPREEAKDTFRYKKIKVSYLDENFKKKIKTYTGFTAQIIQHEMDHLEGVLI</sequence>
<proteinExistence type="inferred from homology"/>
<dbReference type="GO" id="GO:0042586">
    <property type="term" value="F:peptide deformylase activity"/>
    <property type="evidence" value="ECO:0007669"/>
    <property type="project" value="InterPro"/>
</dbReference>
<comment type="caution">
    <text evidence="2">The sequence shown here is derived from an EMBL/GenBank/DDBJ whole genome shotgun (WGS) entry which is preliminary data.</text>
</comment>
<dbReference type="NCBIfam" id="NF006670">
    <property type="entry name" value="PRK09218.1"/>
    <property type="match status" value="1"/>
</dbReference>
<dbReference type="Proteomes" id="UP000051841">
    <property type="component" value="Unassembled WGS sequence"/>
</dbReference>
<name>A0A0R2HA72_9FIRM</name>
<dbReference type="RefSeq" id="WP_031589448.1">
    <property type="nucleotide sequence ID" value="NZ_JNKN01000022.1"/>
</dbReference>
<accession>A0A0R2HA72</accession>
<dbReference type="SUPFAM" id="SSF56420">
    <property type="entry name" value="Peptide deformylase"/>
    <property type="match status" value="1"/>
</dbReference>